<dbReference type="InterPro" id="IPR025857">
    <property type="entry name" value="MacB_PCD"/>
</dbReference>
<dbReference type="AlphaFoldDB" id="A0A0C1TRI3"/>
<evidence type="ECO:0000256" key="1">
    <source>
        <dbReference type="ARBA" id="ARBA00004651"/>
    </source>
</evidence>
<feature type="domain" description="ABC3 transporter permease C-terminal" evidence="8">
    <location>
        <begin position="252"/>
        <end position="375"/>
    </location>
</feature>
<feature type="transmembrane region" description="Helical" evidence="7">
    <location>
        <begin position="425"/>
        <end position="444"/>
    </location>
</feature>
<dbReference type="Pfam" id="PF02687">
    <property type="entry name" value="FtsX"/>
    <property type="match status" value="2"/>
</dbReference>
<dbReference type="Proteomes" id="UP000031433">
    <property type="component" value="Unassembled WGS sequence"/>
</dbReference>
<feature type="transmembrane region" description="Helical" evidence="7">
    <location>
        <begin position="465"/>
        <end position="494"/>
    </location>
</feature>
<evidence type="ECO:0000259" key="9">
    <source>
        <dbReference type="Pfam" id="PF12704"/>
    </source>
</evidence>
<evidence type="ECO:0000256" key="7">
    <source>
        <dbReference type="SAM" id="Phobius"/>
    </source>
</evidence>
<proteinExistence type="inferred from homology"/>
<keyword evidence="11" id="KW-1185">Reference proteome</keyword>
<keyword evidence="5 7" id="KW-1133">Transmembrane helix</keyword>
<dbReference type="EMBL" id="JXBL01000001">
    <property type="protein sequence ID" value="KIE41863.1"/>
    <property type="molecule type" value="Genomic_DNA"/>
</dbReference>
<protein>
    <submittedName>
        <fullName evidence="10">ABC transporter permease</fullName>
    </submittedName>
</protein>
<dbReference type="InterPro" id="IPR051447">
    <property type="entry name" value="Lipoprotein-release_system"/>
</dbReference>
<comment type="subcellular location">
    <subcellularLocation>
        <location evidence="1">Cell membrane</location>
        <topology evidence="1">Multi-pass membrane protein</topology>
    </subcellularLocation>
</comment>
<gene>
    <name evidence="10" type="ORF">SE37_04060</name>
</gene>
<evidence type="ECO:0000313" key="11">
    <source>
        <dbReference type="Proteomes" id="UP000031433"/>
    </source>
</evidence>
<comment type="similarity">
    <text evidence="2">Belongs to the ABC-4 integral membrane protein family. LolC/E subfamily.</text>
</comment>
<feature type="domain" description="MacB-like periplasmic core" evidence="9">
    <location>
        <begin position="473"/>
        <end position="678"/>
    </location>
</feature>
<dbReference type="RefSeq" id="WP_039643893.1">
    <property type="nucleotide sequence ID" value="NZ_JXBL01000001.1"/>
</dbReference>
<feature type="transmembrane region" description="Helical" evidence="7">
    <location>
        <begin position="251"/>
        <end position="273"/>
    </location>
</feature>
<feature type="domain" description="ABC3 transporter permease C-terminal" evidence="8">
    <location>
        <begin position="714"/>
        <end position="831"/>
    </location>
</feature>
<dbReference type="GO" id="GO:0044874">
    <property type="term" value="P:lipoprotein localization to outer membrane"/>
    <property type="evidence" value="ECO:0007669"/>
    <property type="project" value="TreeGrafter"/>
</dbReference>
<feature type="domain" description="MacB-like periplasmic core" evidence="9">
    <location>
        <begin position="19"/>
        <end position="217"/>
    </location>
</feature>
<evidence type="ECO:0000256" key="2">
    <source>
        <dbReference type="ARBA" id="ARBA00005236"/>
    </source>
</evidence>
<organism evidence="10 11">
    <name type="scientific">Geobacter soli</name>
    <dbReference type="NCBI Taxonomy" id="1510391"/>
    <lineage>
        <taxon>Bacteria</taxon>
        <taxon>Pseudomonadati</taxon>
        <taxon>Thermodesulfobacteriota</taxon>
        <taxon>Desulfuromonadia</taxon>
        <taxon>Geobacterales</taxon>
        <taxon>Geobacteraceae</taxon>
        <taxon>Geobacter</taxon>
    </lineage>
</organism>
<feature type="transmembrane region" description="Helical" evidence="7">
    <location>
        <begin position="293"/>
        <end position="318"/>
    </location>
</feature>
<evidence type="ECO:0000256" key="4">
    <source>
        <dbReference type="ARBA" id="ARBA00022692"/>
    </source>
</evidence>
<accession>A0A0C1TRI3</accession>
<dbReference type="InterPro" id="IPR003838">
    <property type="entry name" value="ABC3_permease_C"/>
</dbReference>
<dbReference type="PANTHER" id="PTHR30489:SF0">
    <property type="entry name" value="LIPOPROTEIN-RELEASING SYSTEM TRANSMEMBRANE PROTEIN LOLE"/>
    <property type="match status" value="1"/>
</dbReference>
<dbReference type="PANTHER" id="PTHR30489">
    <property type="entry name" value="LIPOPROTEIN-RELEASING SYSTEM TRANSMEMBRANE PROTEIN LOLE"/>
    <property type="match status" value="1"/>
</dbReference>
<evidence type="ECO:0000256" key="3">
    <source>
        <dbReference type="ARBA" id="ARBA00022475"/>
    </source>
</evidence>
<keyword evidence="4 7" id="KW-0812">Transmembrane</keyword>
<dbReference type="GO" id="GO:0098797">
    <property type="term" value="C:plasma membrane protein complex"/>
    <property type="evidence" value="ECO:0007669"/>
    <property type="project" value="TreeGrafter"/>
</dbReference>
<name>A0A0C1TRI3_9BACT</name>
<evidence type="ECO:0000313" key="10">
    <source>
        <dbReference type="EMBL" id="KIE41863.1"/>
    </source>
</evidence>
<keyword evidence="6 7" id="KW-0472">Membrane</keyword>
<reference evidence="10 11" key="1">
    <citation type="submission" date="2015-01" db="EMBL/GenBank/DDBJ databases">
        <title>Genome sequence of the anaerobic bacterium Geobacter soli GSS01, a dissimilatory Fe(III) reducer from soil.</title>
        <authorList>
            <person name="Yang G."/>
            <person name="Zhou S."/>
        </authorList>
    </citation>
    <scope>NUCLEOTIDE SEQUENCE [LARGE SCALE GENOMIC DNA]</scope>
    <source>
        <strain evidence="10 11">GSS01</strain>
    </source>
</reference>
<evidence type="ECO:0000256" key="6">
    <source>
        <dbReference type="ARBA" id="ARBA00023136"/>
    </source>
</evidence>
<evidence type="ECO:0000256" key="5">
    <source>
        <dbReference type="ARBA" id="ARBA00022989"/>
    </source>
</evidence>
<feature type="transmembrane region" description="Helical" evidence="7">
    <location>
        <begin position="807"/>
        <end position="829"/>
    </location>
</feature>
<feature type="transmembrane region" description="Helical" evidence="7">
    <location>
        <begin position="396"/>
        <end position="419"/>
    </location>
</feature>
<feature type="transmembrane region" description="Helical" evidence="7">
    <location>
        <begin position="706"/>
        <end position="728"/>
    </location>
</feature>
<comment type="caution">
    <text evidence="10">The sequence shown here is derived from an EMBL/GenBank/DDBJ whole genome shotgun (WGS) entry which is preliminary data.</text>
</comment>
<evidence type="ECO:0000259" key="8">
    <source>
        <dbReference type="Pfam" id="PF02687"/>
    </source>
</evidence>
<sequence length="839" mass="87500">MILWRAGARHLLRHPLLAFLSVIGVALGVAVVTAVDVANESAHRAFQLAAEAAAGKASHQIVGGPRGLDEDLYRIIRIERGVRPAAPVVEGVVSVTGRPGTTLHLIGIDPLAEAPFRSHTAPVGGSVDLAALMGTPATGLLLRETAERVGAAVGKPLRLDVGGVSRSVVLAGYLEAGDELARQGLASVLVTDIATAQELLGMAGRLSRIDLILADGKGVGALPPGATLIPAGARAGAMDRMTRAFRLNLTALSFLALLVGMFLIYNATTFAVVRRRRLIGLMRAMGVTRREIFGQVCVEALLTGLIGTAAGIALGLALGEVLTRLVTRTINDLYFVLEVQQVALSAATLAKGCLLGIAATVAAAVPPALEATAAPPRAVLSRSFIEARTRRHVPRAALAGLVAMLGGALLLATGFGGLAAGFTGLFALILGYALTVPFGTVLVSRAMKPPMGLLFGNLGRMAARGVVVSLSRTGVATAALVVAVSATIGVGIMVDSFRHTVQQWLAGRLKADIYVTTAGTGTGRGKPPLDPALVERLRAVPGAAAVSTTRRITIQSAGGETDLLVLGIPRRTFDGFRLKEGTPDLAWQSFNSGEGIIVSEPFAFRHRLGLGDAVRLRTDRGERDFTVAGVFYDYGSDSGFVAMDRGAFNRYWDDWSVDGMGLYATPGISAAQLAEAARACSGSARVSIISSRELYEASVAVFDRTFVITGVLRLLTVVVAVVGILSALMAMQVERARELAVLRAMGLTPAELWGVVCGETGLVGLTAGLLSLPLGILQATVLIFAINRRSFGWTMEFSLSPTIFWQAIVLAVGAAIVAGIVPALITARIPPALAFKEDE</sequence>
<feature type="transmembrane region" description="Helical" evidence="7">
    <location>
        <begin position="762"/>
        <end position="786"/>
    </location>
</feature>
<keyword evidence="3" id="KW-1003">Cell membrane</keyword>
<dbReference type="Pfam" id="PF12704">
    <property type="entry name" value="MacB_PCD"/>
    <property type="match status" value="2"/>
</dbReference>